<comment type="subcellular location">
    <subcellularLocation>
        <location evidence="8">Endoplasmic reticulum membrane</location>
        <topology evidence="8">Single-pass type I membrane protein</topology>
    </subcellularLocation>
    <subcellularLocation>
        <location evidence="1">Membrane</location>
        <topology evidence="1">Single-pass type I membrane protein</topology>
    </subcellularLocation>
</comment>
<dbReference type="Pfam" id="PF23358">
    <property type="entry name" value="OST48_MD"/>
    <property type="match status" value="1"/>
</dbReference>
<feature type="transmembrane region" description="Helical" evidence="8">
    <location>
        <begin position="403"/>
        <end position="426"/>
    </location>
</feature>
<evidence type="ECO:0000256" key="1">
    <source>
        <dbReference type="ARBA" id="ARBA00004479"/>
    </source>
</evidence>
<dbReference type="GO" id="GO:0008250">
    <property type="term" value="C:oligosaccharyltransferase complex"/>
    <property type="evidence" value="ECO:0007669"/>
    <property type="project" value="EnsemblFungi"/>
</dbReference>
<dbReference type="Pfam" id="PF03345">
    <property type="entry name" value="OST48_N"/>
    <property type="match status" value="1"/>
</dbReference>
<proteinExistence type="inferred from homology"/>
<dbReference type="InterPro" id="IPR055459">
    <property type="entry name" value="OST48_MD"/>
</dbReference>
<dbReference type="RefSeq" id="XP_020066457.1">
    <property type="nucleotide sequence ID" value="XM_020208590.1"/>
</dbReference>
<keyword evidence="12" id="KW-1185">Reference proteome</keyword>
<keyword evidence="5 8" id="KW-0256">Endoplasmic reticulum</keyword>
<comment type="function">
    <text evidence="8">Subunit of the oligosaccharyl transferase (OST) complex that catalyzes the initial transfer of a defined glycan (Glc(3)Man(9)GlcNAc(2) in eukaryotes) from the lipid carrier dolichol-pyrophosphate to an asparagine residue within an Asn-X-Ser/Thr consensus motif in nascent polypeptide chains, the first step in protein N-glycosylation. N-glycosylation occurs cotranslationally and the complex associates with the Sec61 complex at the channel-forming translocon complex that mediates protein translocation across the endoplasmic reticulum (ER).</text>
</comment>
<keyword evidence="7 8" id="KW-0472">Membrane</keyword>
<comment type="pathway">
    <text evidence="2 8">Protein modification; protein glycosylation.</text>
</comment>
<dbReference type="Proteomes" id="UP000094285">
    <property type="component" value="Unassembled WGS sequence"/>
</dbReference>
<dbReference type="UniPathway" id="UPA00378"/>
<reference evidence="12" key="1">
    <citation type="submission" date="2016-05" db="EMBL/GenBank/DDBJ databases">
        <title>Comparative genomics of biotechnologically important yeasts.</title>
        <authorList>
            <consortium name="DOE Joint Genome Institute"/>
            <person name="Riley R."/>
            <person name="Haridas S."/>
            <person name="Wolfe K.H."/>
            <person name="Lopes M.R."/>
            <person name="Hittinger C.T."/>
            <person name="Goker M."/>
            <person name="Salamov A."/>
            <person name="Wisecaver J."/>
            <person name="Long T.M."/>
            <person name="Aerts A.L."/>
            <person name="Barry K."/>
            <person name="Choi C."/>
            <person name="Clum A."/>
            <person name="Coughlan A.Y."/>
            <person name="Deshpande S."/>
            <person name="Douglass A.P."/>
            <person name="Hanson S.J."/>
            <person name="Klenk H.-P."/>
            <person name="Labutti K."/>
            <person name="Lapidus A."/>
            <person name="Lindquist E."/>
            <person name="Lipzen A."/>
            <person name="Meier-Kolthoff J.P."/>
            <person name="Ohm R.A."/>
            <person name="Otillar R.P."/>
            <person name="Pangilinan J."/>
            <person name="Peng Y."/>
            <person name="Rokas A."/>
            <person name="Rosa C.A."/>
            <person name="Scheuner C."/>
            <person name="Sibirny A.A."/>
            <person name="Slot J.C."/>
            <person name="Stielow J.B."/>
            <person name="Sun H."/>
            <person name="Kurtzman C.P."/>
            <person name="Blackwell M."/>
            <person name="Grigoriev I.V."/>
            <person name="Jeffries T.W."/>
        </authorList>
    </citation>
    <scope>NUCLEOTIDE SEQUENCE [LARGE SCALE GENOMIC DNA]</scope>
    <source>
        <strain evidence="12">NRRL Y-17324</strain>
    </source>
</reference>
<sequence length="436" mass="48230">MIRLTWLFAVVCFAASVLAAAAATPDALVLFDPQLHDLLSQNSTSSLSKFISNLELQYKVTVKSYDDEDIKLLLEDDLAYDNLVLLPSSKKAIAAKQAVSQGQLLKYINAHGNVLVVGDATSVLPESTRVFLNELGIYPSPKNFRYQDHFHTSDSGKVALAPANVVAGNNVISQLSTSEYDGGAALISNNELIIPLVQSSKTGFTAGNKEYLDEDTTWTFGEQGFLAVGLQALNNARVAWVGSESLLENELVQWVFQQKGVLKLQFVHHSREENPAVPDPSIYRVKEQALYTIGVSEWVDGKWAPYTVSNPENNLQVEFKMLDPYQRLDLKPLGPAASVDGLDVLDTQVYSVQFTVPDQHGMFTFGLDYKRSGLSYLEDSKVVTVRHLANDEYKRSWDITNSWLYVASAGLVVVAWFAFVVNYIYVGKTNAAKKNI</sequence>
<evidence type="ECO:0000256" key="4">
    <source>
        <dbReference type="ARBA" id="ARBA00022692"/>
    </source>
</evidence>
<dbReference type="InterPro" id="IPR055457">
    <property type="entry name" value="OST48_N"/>
</dbReference>
<dbReference type="GO" id="GO:0018279">
    <property type="term" value="P:protein N-linked glycosylation via asparagine"/>
    <property type="evidence" value="ECO:0007669"/>
    <property type="project" value="UniProtKB-UniRule"/>
</dbReference>
<gene>
    <name evidence="11" type="ORF">CANTADRAFT_3455</name>
</gene>
<dbReference type="GO" id="GO:0005635">
    <property type="term" value="C:nuclear envelope"/>
    <property type="evidence" value="ECO:0007669"/>
    <property type="project" value="EnsemblFungi"/>
</dbReference>
<evidence type="ECO:0000259" key="10">
    <source>
        <dbReference type="Pfam" id="PF23358"/>
    </source>
</evidence>
<feature type="domain" description="OST48 middle" evidence="10">
    <location>
        <begin position="271"/>
        <end position="426"/>
    </location>
</feature>
<comment type="subunit">
    <text evidence="8">Component of the oligosaccharyltransferase (OST) complex.</text>
</comment>
<keyword evidence="6 8" id="KW-1133">Transmembrane helix</keyword>
<evidence type="ECO:0000256" key="3">
    <source>
        <dbReference type="ARBA" id="ARBA00008743"/>
    </source>
</evidence>
<dbReference type="EMBL" id="KV453909">
    <property type="protein sequence ID" value="ODV81335.1"/>
    <property type="molecule type" value="Genomic_DNA"/>
</dbReference>
<dbReference type="PANTHER" id="PTHR10830:SF0">
    <property type="entry name" value="DOLICHYL-DIPHOSPHOOLIGOSACCHARIDE--PROTEIN GLYCOSYLTRANSFERASE 48 KDA SUBUNIT"/>
    <property type="match status" value="1"/>
</dbReference>
<evidence type="ECO:0000256" key="8">
    <source>
        <dbReference type="RuleBase" id="RU361142"/>
    </source>
</evidence>
<accession>A0A1E4SPA7</accession>
<name>A0A1E4SPA7_9ASCO</name>
<evidence type="ECO:0000313" key="11">
    <source>
        <dbReference type="EMBL" id="ODV81335.1"/>
    </source>
</evidence>
<evidence type="ECO:0000256" key="5">
    <source>
        <dbReference type="ARBA" id="ARBA00022824"/>
    </source>
</evidence>
<evidence type="ECO:0000313" key="12">
    <source>
        <dbReference type="Proteomes" id="UP000094285"/>
    </source>
</evidence>
<dbReference type="STRING" id="984487.A0A1E4SPA7"/>
<feature type="signal peptide" evidence="8">
    <location>
        <begin position="1"/>
        <end position="22"/>
    </location>
</feature>
<dbReference type="GO" id="GO:0004576">
    <property type="term" value="F:oligosaccharyl transferase activity"/>
    <property type="evidence" value="ECO:0007669"/>
    <property type="project" value="EnsemblFungi"/>
</dbReference>
<keyword evidence="4 8" id="KW-0812">Transmembrane</keyword>
<evidence type="ECO:0000256" key="2">
    <source>
        <dbReference type="ARBA" id="ARBA00004922"/>
    </source>
</evidence>
<dbReference type="InterPro" id="IPR005013">
    <property type="entry name" value="DDOST_48_kDa_subunit"/>
</dbReference>
<dbReference type="PANTHER" id="PTHR10830">
    <property type="entry name" value="DOLICHYL-DIPHOSPHOOLIGOSACCHARIDE--PROTEIN GLYCOSYLTRANSFERASE 48 KDA SUBUNIT"/>
    <property type="match status" value="1"/>
</dbReference>
<organism evidence="11 12">
    <name type="scientific">Suhomyces tanzawaensis NRRL Y-17324</name>
    <dbReference type="NCBI Taxonomy" id="984487"/>
    <lineage>
        <taxon>Eukaryota</taxon>
        <taxon>Fungi</taxon>
        <taxon>Dikarya</taxon>
        <taxon>Ascomycota</taxon>
        <taxon>Saccharomycotina</taxon>
        <taxon>Pichiomycetes</taxon>
        <taxon>Debaryomycetaceae</taxon>
        <taxon>Suhomyces</taxon>
    </lineage>
</organism>
<keyword evidence="8" id="KW-0732">Signal</keyword>
<feature type="chain" id="PRO_5009027758" description="Dolichyl-diphosphooligosaccharide--protein glycosyltransferase subunit WBP1" evidence="8">
    <location>
        <begin position="23"/>
        <end position="436"/>
    </location>
</feature>
<evidence type="ECO:0000256" key="7">
    <source>
        <dbReference type="ARBA" id="ARBA00023136"/>
    </source>
</evidence>
<dbReference type="AlphaFoldDB" id="A0A1E4SPA7"/>
<protein>
    <recommendedName>
        <fullName evidence="8">Dolichyl-diphosphooligosaccharide--protein glycosyltransferase subunit WBP1</fullName>
        <shortName evidence="8">Oligosaccharyl transferase subunit WBP1</shortName>
    </recommendedName>
</protein>
<dbReference type="GeneID" id="30982727"/>
<evidence type="ECO:0000256" key="6">
    <source>
        <dbReference type="ARBA" id="ARBA00022989"/>
    </source>
</evidence>
<evidence type="ECO:0000259" key="9">
    <source>
        <dbReference type="Pfam" id="PF03345"/>
    </source>
</evidence>
<dbReference type="OrthoDB" id="29105at2759"/>
<comment type="similarity">
    <text evidence="3 8">Belongs to the DDOST 48 kDa subunit family.</text>
</comment>
<keyword evidence="11" id="KW-0808">Transferase</keyword>
<feature type="domain" description="OST48 N-terminal" evidence="9">
    <location>
        <begin position="41"/>
        <end position="258"/>
    </location>
</feature>